<evidence type="ECO:0000313" key="3">
    <source>
        <dbReference type="Proteomes" id="UP000000376"/>
    </source>
</evidence>
<feature type="transmembrane region" description="Helical" evidence="1">
    <location>
        <begin position="21"/>
        <end position="42"/>
    </location>
</feature>
<sequence>MTKRQSSISAITATNFDAMQAVGGVRGIIESIVPTIVFLVIFTVTQNITLAAGISLGAAAIAIVGRLLSRVDPSPAIGGVAAVLISAFMAWRSGQASDFFVWGLLVNVAYLAALLVSLAVRWPLLGVLIGAVRGEGTAWRKNRTTFRRYYSVTWLWFGLFALRAMVQLPLYFAGATNTLGIAKLVMGVPLFALVAWLSWLMIRNLPQVEQEKDSEESAQLEQALEPQQ</sequence>
<evidence type="ECO:0000313" key="2">
    <source>
        <dbReference type="EMBL" id="ADH92506.1"/>
    </source>
</evidence>
<accession>D7BNK7</accession>
<evidence type="ECO:0000256" key="1">
    <source>
        <dbReference type="SAM" id="Phobius"/>
    </source>
</evidence>
<dbReference type="eggNOG" id="ENOG5031MNQ">
    <property type="taxonomic scope" value="Bacteria"/>
</dbReference>
<dbReference type="KEGG" id="ahe:Arch_0774"/>
<feature type="transmembrane region" description="Helical" evidence="1">
    <location>
        <begin position="184"/>
        <end position="202"/>
    </location>
</feature>
<protein>
    <recommendedName>
        <fullName evidence="4">DUF3159 domain-containing protein</fullName>
    </recommendedName>
</protein>
<feature type="transmembrane region" description="Helical" evidence="1">
    <location>
        <begin position="99"/>
        <end position="132"/>
    </location>
</feature>
<keyword evidence="1" id="KW-0812">Transmembrane</keyword>
<feature type="transmembrane region" description="Helical" evidence="1">
    <location>
        <begin position="48"/>
        <end position="68"/>
    </location>
</feature>
<organism evidence="2 3">
    <name type="scientific">Arcanobacterium haemolyticum (strain ATCC 9345 / DSM 20595 / CCM 5947 / CCUG 17215 / LMG 16163 / NBRC 15585 / NCTC 8452 / 11018)</name>
    <dbReference type="NCBI Taxonomy" id="644284"/>
    <lineage>
        <taxon>Bacteria</taxon>
        <taxon>Bacillati</taxon>
        <taxon>Actinomycetota</taxon>
        <taxon>Actinomycetes</taxon>
        <taxon>Actinomycetales</taxon>
        <taxon>Actinomycetaceae</taxon>
        <taxon>Arcanobacterium</taxon>
    </lineage>
</organism>
<gene>
    <name evidence="2" type="ordered locus">Arch_0774</name>
</gene>
<dbReference type="Pfam" id="PF11361">
    <property type="entry name" value="DUF3159"/>
    <property type="match status" value="1"/>
</dbReference>
<keyword evidence="3" id="KW-1185">Reference proteome</keyword>
<feature type="transmembrane region" description="Helical" evidence="1">
    <location>
        <begin position="153"/>
        <end position="172"/>
    </location>
</feature>
<dbReference type="AlphaFoldDB" id="D7BNK7"/>
<evidence type="ECO:0008006" key="4">
    <source>
        <dbReference type="Google" id="ProtNLM"/>
    </source>
</evidence>
<dbReference type="Proteomes" id="UP000000376">
    <property type="component" value="Chromosome"/>
</dbReference>
<feature type="transmembrane region" description="Helical" evidence="1">
    <location>
        <begin position="75"/>
        <end position="93"/>
    </location>
</feature>
<keyword evidence="1" id="KW-0472">Membrane</keyword>
<dbReference type="HOGENOM" id="CLU_075797_0_1_11"/>
<dbReference type="PIRSF" id="PIRSF010219">
    <property type="entry name" value="UCP010219"/>
    <property type="match status" value="1"/>
</dbReference>
<reference evidence="2 3" key="1">
    <citation type="journal article" date="2010" name="Stand. Genomic Sci.">
        <title>Complete genome sequence of Arcanobacterium haemolyticum type strain (11018).</title>
        <authorList>
            <person name="Yasawong M."/>
            <person name="Teshima H."/>
            <person name="Lapidus A."/>
            <person name="Nolan M."/>
            <person name="Lucas S."/>
            <person name="Glavina Del Rio T."/>
            <person name="Tice H."/>
            <person name="Cheng J."/>
            <person name="Bruce D."/>
            <person name="Detter C."/>
            <person name="Tapia R."/>
            <person name="Han C."/>
            <person name="Goodwin L."/>
            <person name="Pitluck S."/>
            <person name="Liolios K."/>
            <person name="Ivanova N."/>
            <person name="Mavromatis K."/>
            <person name="Mikhailova N."/>
            <person name="Pati A."/>
            <person name="Chen A."/>
            <person name="Palaniappan K."/>
            <person name="Land M."/>
            <person name="Hauser L."/>
            <person name="Chang Y."/>
            <person name="Jeffries C."/>
            <person name="Rohde M."/>
            <person name="Sikorski J."/>
            <person name="Pukall R."/>
            <person name="Goker M."/>
            <person name="Woyke T."/>
            <person name="Bristow J."/>
            <person name="Eisen J."/>
            <person name="Markowitz V."/>
            <person name="Hugenholtz P."/>
            <person name="Kyrpides N."/>
            <person name="Klenk H."/>
        </authorList>
    </citation>
    <scope>NUCLEOTIDE SEQUENCE [LARGE SCALE GENOMIC DNA]</scope>
    <source>
        <strain evidence="3">ATCC 9345 / DSM 20595 / CCUG 17215 / LMG 16163 / NBRC 15585 / NCTC 8452 / 11018</strain>
    </source>
</reference>
<keyword evidence="1" id="KW-1133">Transmembrane helix</keyword>
<name>D7BNK7_ARCHD</name>
<dbReference type="STRING" id="644284.Arch_0774"/>
<dbReference type="EMBL" id="CP002045">
    <property type="protein sequence ID" value="ADH92506.1"/>
    <property type="molecule type" value="Genomic_DNA"/>
</dbReference>
<dbReference type="InterPro" id="IPR016566">
    <property type="entry name" value="UCP010219"/>
</dbReference>
<proteinExistence type="predicted"/>